<dbReference type="OrthoDB" id="5546837at2759"/>
<comment type="caution">
    <text evidence="6">The sequence shown here is derived from an EMBL/GenBank/DDBJ whole genome shotgun (WGS) entry which is preliminary data.</text>
</comment>
<evidence type="ECO:0000256" key="3">
    <source>
        <dbReference type="ARBA" id="ARBA00022989"/>
    </source>
</evidence>
<proteinExistence type="predicted"/>
<dbReference type="Proteomes" id="UP000886523">
    <property type="component" value="Unassembled WGS sequence"/>
</dbReference>
<evidence type="ECO:0000256" key="2">
    <source>
        <dbReference type="ARBA" id="ARBA00022692"/>
    </source>
</evidence>
<keyword evidence="3 5" id="KW-1133">Transmembrane helix</keyword>
<dbReference type="AlphaFoldDB" id="A0A9P6AG73"/>
<evidence type="ECO:0000256" key="5">
    <source>
        <dbReference type="SAM" id="Phobius"/>
    </source>
</evidence>
<keyword evidence="4 5" id="KW-0472">Membrane</keyword>
<dbReference type="PANTHER" id="PTHR36460">
    <property type="entry name" value="UPF0132 DOMAIN PROTEIN (AFU_ORTHOLOGUE AFUA_3G10255)"/>
    <property type="match status" value="1"/>
</dbReference>
<sequence>MAGKINNTFATFAREVQYTPPPDSSPLVASSSRANWLPTQSSAGQVNTSYQAGGVPTWGDSYAGGAGAAEAAGAVNEWETRFGFRVDVEAAVAYLLGPVSALLLLILETKNDFIRFHGTYILPAYMTRRDKL</sequence>
<comment type="subcellular location">
    <subcellularLocation>
        <location evidence="1">Membrane</location>
        <topology evidence="1">Multi-pass membrane protein</topology>
    </subcellularLocation>
</comment>
<feature type="transmembrane region" description="Helical" evidence="5">
    <location>
        <begin position="90"/>
        <end position="107"/>
    </location>
</feature>
<evidence type="ECO:0000256" key="4">
    <source>
        <dbReference type="ARBA" id="ARBA00023136"/>
    </source>
</evidence>
<gene>
    <name evidence="6" type="ORF">BS47DRAFT_596564</name>
</gene>
<evidence type="ECO:0000313" key="6">
    <source>
        <dbReference type="EMBL" id="KAF9505022.1"/>
    </source>
</evidence>
<dbReference type="GO" id="GO:0016020">
    <property type="term" value="C:membrane"/>
    <property type="evidence" value="ECO:0007669"/>
    <property type="project" value="UniProtKB-SubCell"/>
</dbReference>
<name>A0A9P6AG73_9AGAM</name>
<dbReference type="EMBL" id="MU129178">
    <property type="protein sequence ID" value="KAF9505022.1"/>
    <property type="molecule type" value="Genomic_DNA"/>
</dbReference>
<keyword evidence="7" id="KW-1185">Reference proteome</keyword>
<dbReference type="PANTHER" id="PTHR36460:SF1">
    <property type="entry name" value="UPF0132 DOMAIN PROTEIN (AFU_ORTHOLOGUE AFUA_3G10255)"/>
    <property type="match status" value="1"/>
</dbReference>
<organism evidence="6 7">
    <name type="scientific">Hydnum rufescens UP504</name>
    <dbReference type="NCBI Taxonomy" id="1448309"/>
    <lineage>
        <taxon>Eukaryota</taxon>
        <taxon>Fungi</taxon>
        <taxon>Dikarya</taxon>
        <taxon>Basidiomycota</taxon>
        <taxon>Agaricomycotina</taxon>
        <taxon>Agaricomycetes</taxon>
        <taxon>Cantharellales</taxon>
        <taxon>Hydnaceae</taxon>
        <taxon>Hydnum</taxon>
    </lineage>
</organism>
<keyword evidence="2 5" id="KW-0812">Transmembrane</keyword>
<evidence type="ECO:0000313" key="7">
    <source>
        <dbReference type="Proteomes" id="UP000886523"/>
    </source>
</evidence>
<protein>
    <submittedName>
        <fullName evidence="6">Uncharacterized protein</fullName>
    </submittedName>
</protein>
<accession>A0A9P6AG73</accession>
<evidence type="ECO:0000256" key="1">
    <source>
        <dbReference type="ARBA" id="ARBA00004141"/>
    </source>
</evidence>
<reference evidence="6" key="1">
    <citation type="journal article" date="2020" name="Nat. Commun.">
        <title>Large-scale genome sequencing of mycorrhizal fungi provides insights into the early evolution of symbiotic traits.</title>
        <authorList>
            <person name="Miyauchi S."/>
            <person name="Kiss E."/>
            <person name="Kuo A."/>
            <person name="Drula E."/>
            <person name="Kohler A."/>
            <person name="Sanchez-Garcia M."/>
            <person name="Morin E."/>
            <person name="Andreopoulos B."/>
            <person name="Barry K.W."/>
            <person name="Bonito G."/>
            <person name="Buee M."/>
            <person name="Carver A."/>
            <person name="Chen C."/>
            <person name="Cichocki N."/>
            <person name="Clum A."/>
            <person name="Culley D."/>
            <person name="Crous P.W."/>
            <person name="Fauchery L."/>
            <person name="Girlanda M."/>
            <person name="Hayes R.D."/>
            <person name="Keri Z."/>
            <person name="LaButti K."/>
            <person name="Lipzen A."/>
            <person name="Lombard V."/>
            <person name="Magnuson J."/>
            <person name="Maillard F."/>
            <person name="Murat C."/>
            <person name="Nolan M."/>
            <person name="Ohm R.A."/>
            <person name="Pangilinan J."/>
            <person name="Pereira M.F."/>
            <person name="Perotto S."/>
            <person name="Peter M."/>
            <person name="Pfister S."/>
            <person name="Riley R."/>
            <person name="Sitrit Y."/>
            <person name="Stielow J.B."/>
            <person name="Szollosi G."/>
            <person name="Zifcakova L."/>
            <person name="Stursova M."/>
            <person name="Spatafora J.W."/>
            <person name="Tedersoo L."/>
            <person name="Vaario L.M."/>
            <person name="Yamada A."/>
            <person name="Yan M."/>
            <person name="Wang P."/>
            <person name="Xu J."/>
            <person name="Bruns T."/>
            <person name="Baldrian P."/>
            <person name="Vilgalys R."/>
            <person name="Dunand C."/>
            <person name="Henrissat B."/>
            <person name="Grigoriev I.V."/>
            <person name="Hibbett D."/>
            <person name="Nagy L.G."/>
            <person name="Martin F.M."/>
        </authorList>
    </citation>
    <scope>NUCLEOTIDE SEQUENCE</scope>
    <source>
        <strain evidence="6">UP504</strain>
    </source>
</reference>